<name>A0A452ZEJ9_AEGTS</name>
<organism evidence="1 2">
    <name type="scientific">Aegilops tauschii subsp. strangulata</name>
    <name type="common">Goatgrass</name>
    <dbReference type="NCBI Taxonomy" id="200361"/>
    <lineage>
        <taxon>Eukaryota</taxon>
        <taxon>Viridiplantae</taxon>
        <taxon>Streptophyta</taxon>
        <taxon>Embryophyta</taxon>
        <taxon>Tracheophyta</taxon>
        <taxon>Spermatophyta</taxon>
        <taxon>Magnoliopsida</taxon>
        <taxon>Liliopsida</taxon>
        <taxon>Poales</taxon>
        <taxon>Poaceae</taxon>
        <taxon>BOP clade</taxon>
        <taxon>Pooideae</taxon>
        <taxon>Triticodae</taxon>
        <taxon>Triticeae</taxon>
        <taxon>Triticinae</taxon>
        <taxon>Aegilops</taxon>
    </lineage>
</organism>
<reference evidence="2" key="1">
    <citation type="journal article" date="2014" name="Science">
        <title>Ancient hybridizations among the ancestral genomes of bread wheat.</title>
        <authorList>
            <consortium name="International Wheat Genome Sequencing Consortium,"/>
            <person name="Marcussen T."/>
            <person name="Sandve S.R."/>
            <person name="Heier L."/>
            <person name="Spannagl M."/>
            <person name="Pfeifer M."/>
            <person name="Jakobsen K.S."/>
            <person name="Wulff B.B."/>
            <person name="Steuernagel B."/>
            <person name="Mayer K.F."/>
            <person name="Olsen O.A."/>
        </authorList>
    </citation>
    <scope>NUCLEOTIDE SEQUENCE [LARGE SCALE GENOMIC DNA]</scope>
    <source>
        <strain evidence="2">cv. AL8/78</strain>
    </source>
</reference>
<reference evidence="1" key="5">
    <citation type="journal article" date="2021" name="G3 (Bethesda)">
        <title>Aegilops tauschii genome assembly Aet v5.0 features greater sequence contiguity and improved annotation.</title>
        <authorList>
            <person name="Wang L."/>
            <person name="Zhu T."/>
            <person name="Rodriguez J.C."/>
            <person name="Deal K.R."/>
            <person name="Dubcovsky J."/>
            <person name="McGuire P.E."/>
            <person name="Lux T."/>
            <person name="Spannagl M."/>
            <person name="Mayer K.F.X."/>
            <person name="Baldrich P."/>
            <person name="Meyers B.C."/>
            <person name="Huo N."/>
            <person name="Gu Y.Q."/>
            <person name="Zhou H."/>
            <person name="Devos K.M."/>
            <person name="Bennetzen J.L."/>
            <person name="Unver T."/>
            <person name="Budak H."/>
            <person name="Gulick P.J."/>
            <person name="Galiba G."/>
            <person name="Kalapos B."/>
            <person name="Nelson D.R."/>
            <person name="Li P."/>
            <person name="You F.M."/>
            <person name="Luo M.C."/>
            <person name="Dvorak J."/>
        </authorList>
    </citation>
    <scope>NUCLEOTIDE SEQUENCE [LARGE SCALE GENOMIC DNA]</scope>
    <source>
        <strain evidence="1">cv. AL8/78</strain>
    </source>
</reference>
<accession>A0A452ZEJ9</accession>
<keyword evidence="2" id="KW-1185">Reference proteome</keyword>
<dbReference type="AlphaFoldDB" id="A0A452ZEJ9"/>
<reference evidence="1" key="3">
    <citation type="journal article" date="2017" name="Nature">
        <title>Genome sequence of the progenitor of the wheat D genome Aegilops tauschii.</title>
        <authorList>
            <person name="Luo M.C."/>
            <person name="Gu Y.Q."/>
            <person name="Puiu D."/>
            <person name="Wang H."/>
            <person name="Twardziok S.O."/>
            <person name="Deal K.R."/>
            <person name="Huo N."/>
            <person name="Zhu T."/>
            <person name="Wang L."/>
            <person name="Wang Y."/>
            <person name="McGuire P.E."/>
            <person name="Liu S."/>
            <person name="Long H."/>
            <person name="Ramasamy R.K."/>
            <person name="Rodriguez J.C."/>
            <person name="Van S.L."/>
            <person name="Yuan L."/>
            <person name="Wang Z."/>
            <person name="Xia Z."/>
            <person name="Xiao L."/>
            <person name="Anderson O.D."/>
            <person name="Ouyang S."/>
            <person name="Liang Y."/>
            <person name="Zimin A.V."/>
            <person name="Pertea G."/>
            <person name="Qi P."/>
            <person name="Bennetzen J.L."/>
            <person name="Dai X."/>
            <person name="Dawson M.W."/>
            <person name="Muller H.G."/>
            <person name="Kugler K."/>
            <person name="Rivarola-Duarte L."/>
            <person name="Spannagl M."/>
            <person name="Mayer K.F.X."/>
            <person name="Lu F.H."/>
            <person name="Bevan M.W."/>
            <person name="Leroy P."/>
            <person name="Li P."/>
            <person name="You F.M."/>
            <person name="Sun Q."/>
            <person name="Liu Z."/>
            <person name="Lyons E."/>
            <person name="Wicker T."/>
            <person name="Salzberg S.L."/>
            <person name="Devos K.M."/>
            <person name="Dvorak J."/>
        </authorList>
    </citation>
    <scope>NUCLEOTIDE SEQUENCE [LARGE SCALE GENOMIC DNA]</scope>
    <source>
        <strain evidence="1">cv. AL8/78</strain>
    </source>
</reference>
<evidence type="ECO:0000313" key="2">
    <source>
        <dbReference type="Proteomes" id="UP000015105"/>
    </source>
</evidence>
<evidence type="ECO:0000313" key="1">
    <source>
        <dbReference type="EnsemblPlants" id="AET1Gv20733200.5"/>
    </source>
</evidence>
<protein>
    <submittedName>
        <fullName evidence="1">Uncharacterized protein</fullName>
    </submittedName>
</protein>
<reference evidence="2" key="2">
    <citation type="journal article" date="2017" name="Nat. Plants">
        <title>The Aegilops tauschii genome reveals multiple impacts of transposons.</title>
        <authorList>
            <person name="Zhao G."/>
            <person name="Zou C."/>
            <person name="Li K."/>
            <person name="Wang K."/>
            <person name="Li T."/>
            <person name="Gao L."/>
            <person name="Zhang X."/>
            <person name="Wang H."/>
            <person name="Yang Z."/>
            <person name="Liu X."/>
            <person name="Jiang W."/>
            <person name="Mao L."/>
            <person name="Kong X."/>
            <person name="Jiao Y."/>
            <person name="Jia J."/>
        </authorList>
    </citation>
    <scope>NUCLEOTIDE SEQUENCE [LARGE SCALE GENOMIC DNA]</scope>
    <source>
        <strain evidence="2">cv. AL8/78</strain>
    </source>
</reference>
<proteinExistence type="predicted"/>
<dbReference type="Gramene" id="AET1Gv20733200.5">
    <property type="protein sequence ID" value="AET1Gv20733200.5"/>
    <property type="gene ID" value="AET1Gv20733200"/>
</dbReference>
<dbReference type="Proteomes" id="UP000015105">
    <property type="component" value="Chromosome 1D"/>
</dbReference>
<sequence length="119" mass="12927">MFPLLALLDTVVELSITYAEATVLVMIVFKTSFLSVSNIISKSGASTRHSQQIASSFSKYQKQCPRCQFALHALSPSLLLLPRLWSEAVQQAGCASRRRPGDAIGPVALLFFFFSSSGA</sequence>
<reference evidence="1" key="4">
    <citation type="submission" date="2019-03" db="UniProtKB">
        <authorList>
            <consortium name="EnsemblPlants"/>
        </authorList>
    </citation>
    <scope>IDENTIFICATION</scope>
</reference>
<dbReference type="EnsemblPlants" id="AET1Gv20733200.5">
    <property type="protein sequence ID" value="AET1Gv20733200.5"/>
    <property type="gene ID" value="AET1Gv20733200"/>
</dbReference>